<accession>A0A6J8BPJ1</accession>
<dbReference type="Proteomes" id="UP000507470">
    <property type="component" value="Unassembled WGS sequence"/>
</dbReference>
<dbReference type="Pfam" id="PF01483">
    <property type="entry name" value="P_proprotein"/>
    <property type="match status" value="1"/>
</dbReference>
<dbReference type="GO" id="GO:0004252">
    <property type="term" value="F:serine-type endopeptidase activity"/>
    <property type="evidence" value="ECO:0007669"/>
    <property type="project" value="InterPro"/>
</dbReference>
<evidence type="ECO:0000256" key="3">
    <source>
        <dbReference type="ARBA" id="ARBA00022825"/>
    </source>
</evidence>
<evidence type="ECO:0000259" key="5">
    <source>
        <dbReference type="PROSITE" id="PS51829"/>
    </source>
</evidence>
<dbReference type="InterPro" id="IPR002884">
    <property type="entry name" value="P_dom"/>
</dbReference>
<dbReference type="Gene3D" id="2.60.120.260">
    <property type="entry name" value="Galactose-binding domain-like"/>
    <property type="match status" value="1"/>
</dbReference>
<dbReference type="PANTHER" id="PTHR42884">
    <property type="entry name" value="PROPROTEIN CONVERTASE SUBTILISIN/KEXIN-RELATED"/>
    <property type="match status" value="1"/>
</dbReference>
<dbReference type="GO" id="GO:0016485">
    <property type="term" value="P:protein processing"/>
    <property type="evidence" value="ECO:0007669"/>
    <property type="project" value="TreeGrafter"/>
</dbReference>
<sequence length="286" mass="32045">MDANAMVNKAKTWVTVPVQHSFTTLTMFPSISTSLWSSDTIHFSRSNIFIRYLEHVTVQIEFSYSRYRGVTELYLVSPSGTESNLLHYRLEDAVKHERRGWWKWTFMSVHFWWENPVGTWRLKIGSYKGISIVTLVSWSITFYGTSHNPITQERTTVPTTQSKNTSDLKYVSTTTNSASIPTSFTEPTSTCKTAKFLTVTTSDKISTETTTISDWTTLSTKPTTSSRGSALSFLTSDNKPVIIGGFIAGLLLLGAFLVFIRWKINVGRKKAVDSITSSTAPAVFTA</sequence>
<dbReference type="InterPro" id="IPR008979">
    <property type="entry name" value="Galactose-bd-like_sf"/>
</dbReference>
<reference evidence="6 7" key="1">
    <citation type="submission" date="2020-06" db="EMBL/GenBank/DDBJ databases">
        <authorList>
            <person name="Li R."/>
            <person name="Bekaert M."/>
        </authorList>
    </citation>
    <scope>NUCLEOTIDE SEQUENCE [LARGE SCALE GENOMIC DNA]</scope>
    <source>
        <strain evidence="7">wild</strain>
    </source>
</reference>
<feature type="transmembrane region" description="Helical" evidence="4">
    <location>
        <begin position="241"/>
        <end position="260"/>
    </location>
</feature>
<name>A0A6J8BPJ1_MYTCO</name>
<dbReference type="EMBL" id="CACVKT020003631">
    <property type="protein sequence ID" value="CAC5384714.1"/>
    <property type="molecule type" value="Genomic_DNA"/>
</dbReference>
<dbReference type="AlphaFoldDB" id="A0A6J8BPJ1"/>
<evidence type="ECO:0000256" key="1">
    <source>
        <dbReference type="ARBA" id="ARBA00022670"/>
    </source>
</evidence>
<keyword evidence="4" id="KW-1133">Transmembrane helix</keyword>
<dbReference type="GO" id="GO:0000139">
    <property type="term" value="C:Golgi membrane"/>
    <property type="evidence" value="ECO:0007669"/>
    <property type="project" value="TreeGrafter"/>
</dbReference>
<feature type="domain" description="P/Homo B" evidence="5">
    <location>
        <begin position="15"/>
        <end position="148"/>
    </location>
</feature>
<dbReference type="OrthoDB" id="6148436at2759"/>
<keyword evidence="4" id="KW-0812">Transmembrane</keyword>
<keyword evidence="4" id="KW-0472">Membrane</keyword>
<evidence type="ECO:0000313" key="6">
    <source>
        <dbReference type="EMBL" id="CAC5384714.1"/>
    </source>
</evidence>
<dbReference type="PROSITE" id="PS51829">
    <property type="entry name" value="P_HOMO_B"/>
    <property type="match status" value="1"/>
</dbReference>
<proteinExistence type="predicted"/>
<dbReference type="PANTHER" id="PTHR42884:SF14">
    <property type="entry name" value="NEUROENDOCRINE CONVERTASE 1"/>
    <property type="match status" value="1"/>
</dbReference>
<organism evidence="6 7">
    <name type="scientific">Mytilus coruscus</name>
    <name type="common">Sea mussel</name>
    <dbReference type="NCBI Taxonomy" id="42192"/>
    <lineage>
        <taxon>Eukaryota</taxon>
        <taxon>Metazoa</taxon>
        <taxon>Spiralia</taxon>
        <taxon>Lophotrochozoa</taxon>
        <taxon>Mollusca</taxon>
        <taxon>Bivalvia</taxon>
        <taxon>Autobranchia</taxon>
        <taxon>Pteriomorphia</taxon>
        <taxon>Mytilida</taxon>
        <taxon>Mytiloidea</taxon>
        <taxon>Mytilidae</taxon>
        <taxon>Mytilinae</taxon>
        <taxon>Mytilus</taxon>
    </lineage>
</organism>
<dbReference type="GO" id="GO:0005802">
    <property type="term" value="C:trans-Golgi network"/>
    <property type="evidence" value="ECO:0007669"/>
    <property type="project" value="TreeGrafter"/>
</dbReference>
<keyword evidence="1" id="KW-0645">Protease</keyword>
<keyword evidence="7" id="KW-1185">Reference proteome</keyword>
<evidence type="ECO:0000256" key="2">
    <source>
        <dbReference type="ARBA" id="ARBA00022801"/>
    </source>
</evidence>
<dbReference type="SUPFAM" id="SSF49785">
    <property type="entry name" value="Galactose-binding domain-like"/>
    <property type="match status" value="1"/>
</dbReference>
<protein>
    <recommendedName>
        <fullName evidence="5">P/Homo B domain-containing protein</fullName>
    </recommendedName>
</protein>
<keyword evidence="2" id="KW-0378">Hydrolase</keyword>
<keyword evidence="3" id="KW-0720">Serine protease</keyword>
<evidence type="ECO:0000313" key="7">
    <source>
        <dbReference type="Proteomes" id="UP000507470"/>
    </source>
</evidence>
<evidence type="ECO:0000256" key="4">
    <source>
        <dbReference type="SAM" id="Phobius"/>
    </source>
</evidence>
<gene>
    <name evidence="6" type="ORF">MCOR_20325</name>
</gene>